<reference evidence="1" key="1">
    <citation type="journal article" date="2022" name="bioRxiv">
        <title>Sequencing and chromosome-scale assembly of the giantPleurodeles waltlgenome.</title>
        <authorList>
            <person name="Brown T."/>
            <person name="Elewa A."/>
            <person name="Iarovenko S."/>
            <person name="Subramanian E."/>
            <person name="Araus A.J."/>
            <person name="Petzold A."/>
            <person name="Susuki M."/>
            <person name="Suzuki K.-i.T."/>
            <person name="Hayashi T."/>
            <person name="Toyoda A."/>
            <person name="Oliveira C."/>
            <person name="Osipova E."/>
            <person name="Leigh N.D."/>
            <person name="Simon A."/>
            <person name="Yun M.H."/>
        </authorList>
    </citation>
    <scope>NUCLEOTIDE SEQUENCE</scope>
    <source>
        <strain evidence="1">20211129_DDA</strain>
        <tissue evidence="1">Liver</tissue>
    </source>
</reference>
<dbReference type="EMBL" id="JANPWB010000011">
    <property type="protein sequence ID" value="KAJ1130798.1"/>
    <property type="molecule type" value="Genomic_DNA"/>
</dbReference>
<protein>
    <submittedName>
        <fullName evidence="1">Uncharacterized protein</fullName>
    </submittedName>
</protein>
<evidence type="ECO:0000313" key="2">
    <source>
        <dbReference type="Proteomes" id="UP001066276"/>
    </source>
</evidence>
<name>A0AAV7PY70_PLEWA</name>
<accession>A0AAV7PY70</accession>
<evidence type="ECO:0000313" key="1">
    <source>
        <dbReference type="EMBL" id="KAJ1130798.1"/>
    </source>
</evidence>
<sequence length="133" mass="14635">MDTVACVSPLGDTALGDTGAWYVAVEKVLLSHDGGLGKLYCDDLLSSGTANLILKATREARCRAHRLLGVHPLLHAQAPLWNNNGLRIGREVLNWPQWSRAGVLDLAQVLEDGAPKSFAKLQEEFNLHPRQEW</sequence>
<dbReference type="AlphaFoldDB" id="A0AAV7PY70"/>
<dbReference type="Proteomes" id="UP001066276">
    <property type="component" value="Chromosome 7"/>
</dbReference>
<gene>
    <name evidence="1" type="ORF">NDU88_009145</name>
</gene>
<proteinExistence type="predicted"/>
<keyword evidence="2" id="KW-1185">Reference proteome</keyword>
<organism evidence="1 2">
    <name type="scientific">Pleurodeles waltl</name>
    <name type="common">Iberian ribbed newt</name>
    <dbReference type="NCBI Taxonomy" id="8319"/>
    <lineage>
        <taxon>Eukaryota</taxon>
        <taxon>Metazoa</taxon>
        <taxon>Chordata</taxon>
        <taxon>Craniata</taxon>
        <taxon>Vertebrata</taxon>
        <taxon>Euteleostomi</taxon>
        <taxon>Amphibia</taxon>
        <taxon>Batrachia</taxon>
        <taxon>Caudata</taxon>
        <taxon>Salamandroidea</taxon>
        <taxon>Salamandridae</taxon>
        <taxon>Pleurodelinae</taxon>
        <taxon>Pleurodeles</taxon>
    </lineage>
</organism>
<comment type="caution">
    <text evidence="1">The sequence shown here is derived from an EMBL/GenBank/DDBJ whole genome shotgun (WGS) entry which is preliminary data.</text>
</comment>